<feature type="transmembrane region" description="Helical" evidence="8">
    <location>
        <begin position="174"/>
        <end position="194"/>
    </location>
</feature>
<evidence type="ECO:0000259" key="9">
    <source>
        <dbReference type="Pfam" id="PF00892"/>
    </source>
</evidence>
<dbReference type="RefSeq" id="WP_066692889.1">
    <property type="nucleotide sequence ID" value="NZ_VFPV01000002.1"/>
</dbReference>
<comment type="subcellular location">
    <subcellularLocation>
        <location evidence="1">Cell membrane</location>
        <topology evidence="1">Multi-pass membrane protein</topology>
    </subcellularLocation>
</comment>
<dbReference type="EMBL" id="VFPV01000002">
    <property type="protein sequence ID" value="TQN03188.1"/>
    <property type="molecule type" value="Genomic_DNA"/>
</dbReference>
<evidence type="ECO:0000256" key="6">
    <source>
        <dbReference type="ARBA" id="ARBA00022989"/>
    </source>
</evidence>
<dbReference type="InterPro" id="IPR037185">
    <property type="entry name" value="EmrE-like"/>
</dbReference>
<keyword evidence="4" id="KW-1003">Cell membrane</keyword>
<evidence type="ECO:0000256" key="8">
    <source>
        <dbReference type="SAM" id="Phobius"/>
    </source>
</evidence>
<feature type="transmembrane region" description="Helical" evidence="8">
    <location>
        <begin position="5"/>
        <end position="22"/>
    </location>
</feature>
<dbReference type="PANTHER" id="PTHR22911">
    <property type="entry name" value="ACYL-MALONYL CONDENSING ENZYME-RELATED"/>
    <property type="match status" value="1"/>
</dbReference>
<feature type="transmembrane region" description="Helical" evidence="8">
    <location>
        <begin position="67"/>
        <end position="87"/>
    </location>
</feature>
<feature type="domain" description="EamA" evidence="9">
    <location>
        <begin position="3"/>
        <end position="138"/>
    </location>
</feature>
<feature type="transmembrane region" description="Helical" evidence="8">
    <location>
        <begin position="34"/>
        <end position="55"/>
    </location>
</feature>
<dbReference type="SUPFAM" id="SSF103481">
    <property type="entry name" value="Multidrug resistance efflux transporter EmrE"/>
    <property type="match status" value="2"/>
</dbReference>
<sequence>MSSGILYGLSAYVLWGMFPLFFKQLQAASAIEVVLHRMVWSLVFVLIVLAVLRRWHWLGDVRRSPALLGKFAVSALLLAGNWLSYVWAVNNGHVLDASLGYFILPLINVALGFIFLHERPRKAQWVAFALAATGVLWMAVQSGHVPWLALLIAMTFGFYGLMRKTATLGALEGMSLETMLLAPLAVVALLWPGPSGPGSQWPAHDAHTWLFFLLSGPVTAIPLLLFAAGARRVPLSTMGFLQYITPSILALMGVFLYGETFAGPRAVGFVFIWVALLLYTAEGLWAGRRAAAARAAAAA</sequence>
<keyword evidence="6 8" id="KW-1133">Transmembrane helix</keyword>
<protein>
    <submittedName>
        <fullName evidence="10">Chloramphenicol-sensitive protein RarD</fullName>
    </submittedName>
</protein>
<reference evidence="10 11" key="1">
    <citation type="submission" date="2019-06" db="EMBL/GenBank/DDBJ databases">
        <title>Genomic Encyclopedia of Archaeal and Bacterial Type Strains, Phase II (KMG-II): from individual species to whole genera.</title>
        <authorList>
            <person name="Goeker M."/>
        </authorList>
    </citation>
    <scope>NUCLEOTIDE SEQUENCE [LARGE SCALE GENOMIC DNA]</scope>
    <source>
        <strain evidence="10 11">DSM 7270</strain>
    </source>
</reference>
<feature type="transmembrane region" description="Helical" evidence="8">
    <location>
        <begin position="99"/>
        <end position="116"/>
    </location>
</feature>
<keyword evidence="7 8" id="KW-0472">Membrane</keyword>
<feature type="transmembrane region" description="Helical" evidence="8">
    <location>
        <begin position="240"/>
        <end position="258"/>
    </location>
</feature>
<evidence type="ECO:0000256" key="2">
    <source>
        <dbReference type="ARBA" id="ARBA00007362"/>
    </source>
</evidence>
<comment type="caution">
    <text evidence="10">The sequence shown here is derived from an EMBL/GenBank/DDBJ whole genome shotgun (WGS) entry which is preliminary data.</text>
</comment>
<dbReference type="Proteomes" id="UP000316993">
    <property type="component" value="Unassembled WGS sequence"/>
</dbReference>
<organism evidence="10 11">
    <name type="scientific">Acidovorax temperans</name>
    <dbReference type="NCBI Taxonomy" id="80878"/>
    <lineage>
        <taxon>Bacteria</taxon>
        <taxon>Pseudomonadati</taxon>
        <taxon>Pseudomonadota</taxon>
        <taxon>Betaproteobacteria</taxon>
        <taxon>Burkholderiales</taxon>
        <taxon>Comamonadaceae</taxon>
        <taxon>Acidovorax</taxon>
    </lineage>
</organism>
<evidence type="ECO:0000256" key="1">
    <source>
        <dbReference type="ARBA" id="ARBA00004651"/>
    </source>
</evidence>
<feature type="transmembrane region" description="Helical" evidence="8">
    <location>
        <begin position="264"/>
        <end position="285"/>
    </location>
</feature>
<gene>
    <name evidence="10" type="ORF">BDD18_1849</name>
</gene>
<name>A0A543L787_9BURK</name>
<feature type="domain" description="EamA" evidence="9">
    <location>
        <begin position="148"/>
        <end position="279"/>
    </location>
</feature>
<dbReference type="InterPro" id="IPR004626">
    <property type="entry name" value="RarD"/>
</dbReference>
<evidence type="ECO:0000256" key="5">
    <source>
        <dbReference type="ARBA" id="ARBA00022692"/>
    </source>
</evidence>
<keyword evidence="5 8" id="KW-0812">Transmembrane</keyword>
<feature type="transmembrane region" description="Helical" evidence="8">
    <location>
        <begin position="123"/>
        <end position="139"/>
    </location>
</feature>
<evidence type="ECO:0000256" key="7">
    <source>
        <dbReference type="ARBA" id="ARBA00023136"/>
    </source>
</evidence>
<dbReference type="AlphaFoldDB" id="A0A543L787"/>
<dbReference type="NCBIfam" id="TIGR00688">
    <property type="entry name" value="rarD"/>
    <property type="match status" value="1"/>
</dbReference>
<accession>A0A543L787</accession>
<dbReference type="GO" id="GO:0005886">
    <property type="term" value="C:plasma membrane"/>
    <property type="evidence" value="ECO:0007669"/>
    <property type="project" value="UniProtKB-SubCell"/>
</dbReference>
<evidence type="ECO:0000313" key="11">
    <source>
        <dbReference type="Proteomes" id="UP000316993"/>
    </source>
</evidence>
<evidence type="ECO:0000256" key="3">
    <source>
        <dbReference type="ARBA" id="ARBA00022448"/>
    </source>
</evidence>
<proteinExistence type="inferred from homology"/>
<evidence type="ECO:0000313" key="10">
    <source>
        <dbReference type="EMBL" id="TQN03188.1"/>
    </source>
</evidence>
<feature type="transmembrane region" description="Helical" evidence="8">
    <location>
        <begin position="206"/>
        <end position="228"/>
    </location>
</feature>
<dbReference type="Pfam" id="PF00892">
    <property type="entry name" value="EamA"/>
    <property type="match status" value="2"/>
</dbReference>
<comment type="similarity">
    <text evidence="2">Belongs to the EamA transporter family.</text>
</comment>
<dbReference type="InterPro" id="IPR000620">
    <property type="entry name" value="EamA_dom"/>
</dbReference>
<evidence type="ECO:0000256" key="4">
    <source>
        <dbReference type="ARBA" id="ARBA00022475"/>
    </source>
</evidence>
<feature type="transmembrane region" description="Helical" evidence="8">
    <location>
        <begin position="145"/>
        <end position="162"/>
    </location>
</feature>
<dbReference type="PANTHER" id="PTHR22911:SF137">
    <property type="entry name" value="SOLUTE CARRIER FAMILY 35 MEMBER G2-RELATED"/>
    <property type="match status" value="1"/>
</dbReference>
<keyword evidence="3" id="KW-0813">Transport</keyword>